<dbReference type="InterPro" id="IPR042267">
    <property type="entry name" value="VTC_sf"/>
</dbReference>
<reference evidence="4" key="1">
    <citation type="submission" date="2020-05" db="EMBL/GenBank/DDBJ databases">
        <title>Frigoriglobus tundricola gen. nov., sp. nov., a psychrotolerant cellulolytic planctomycete of the family Gemmataceae with two divergent copies of 16S rRNA gene.</title>
        <authorList>
            <person name="Kulichevskaya I.S."/>
            <person name="Ivanova A.A."/>
            <person name="Naumoff D.G."/>
            <person name="Beletsky A.V."/>
            <person name="Rijpstra W.I.C."/>
            <person name="Sinninghe Damste J.S."/>
            <person name="Mardanov A.V."/>
            <person name="Ravin N.V."/>
            <person name="Dedysh S.N."/>
        </authorList>
    </citation>
    <scope>NUCLEOTIDE SEQUENCE [LARGE SCALE GENOMIC DNA]</scope>
    <source>
        <strain evidence="4">PL17</strain>
    </source>
</reference>
<dbReference type="EMBL" id="CP053452">
    <property type="protein sequence ID" value="QJX00115.1"/>
    <property type="molecule type" value="Genomic_DNA"/>
</dbReference>
<dbReference type="AlphaFoldDB" id="A0A6M5Z337"/>
<name>A0A6M5Z337_9BACT</name>
<dbReference type="GO" id="GO:0006799">
    <property type="term" value="P:polyphosphate biosynthetic process"/>
    <property type="evidence" value="ECO:0007669"/>
    <property type="project" value="UniProtKB-ARBA"/>
</dbReference>
<dbReference type="InterPro" id="IPR018966">
    <property type="entry name" value="VTC_domain"/>
</dbReference>
<dbReference type="CDD" id="cd07750">
    <property type="entry name" value="PolyPPase_VTC_like"/>
    <property type="match status" value="1"/>
</dbReference>
<protein>
    <recommendedName>
        <fullName evidence="2">VTC domain-containing protein</fullName>
    </recommendedName>
</protein>
<feature type="domain" description="VTC" evidence="2">
    <location>
        <begin position="45"/>
        <end position="257"/>
    </location>
</feature>
<dbReference type="Gene3D" id="3.20.100.30">
    <property type="entry name" value="VTC, catalytic tunnel domain"/>
    <property type="match status" value="1"/>
</dbReference>
<feature type="region of interest" description="Disordered" evidence="1">
    <location>
        <begin position="1"/>
        <end position="35"/>
    </location>
</feature>
<evidence type="ECO:0000313" key="3">
    <source>
        <dbReference type="EMBL" id="QJX00115.1"/>
    </source>
</evidence>
<dbReference type="InterPro" id="IPR033469">
    <property type="entry name" value="CYTH-like_dom_sf"/>
</dbReference>
<evidence type="ECO:0000313" key="4">
    <source>
        <dbReference type="Proteomes" id="UP000503447"/>
    </source>
</evidence>
<keyword evidence="4" id="KW-1185">Reference proteome</keyword>
<feature type="compositionally biased region" description="Polar residues" evidence="1">
    <location>
        <begin position="10"/>
        <end position="19"/>
    </location>
</feature>
<organism evidence="3 4">
    <name type="scientific">Frigoriglobus tundricola</name>
    <dbReference type="NCBI Taxonomy" id="2774151"/>
    <lineage>
        <taxon>Bacteria</taxon>
        <taxon>Pseudomonadati</taxon>
        <taxon>Planctomycetota</taxon>
        <taxon>Planctomycetia</taxon>
        <taxon>Gemmatales</taxon>
        <taxon>Gemmataceae</taxon>
        <taxon>Frigoriglobus</taxon>
    </lineage>
</organism>
<gene>
    <name evidence="3" type="ORF">FTUN_7739</name>
</gene>
<dbReference type="Pfam" id="PF09359">
    <property type="entry name" value="VTC"/>
    <property type="match status" value="1"/>
</dbReference>
<sequence length="284" mass="30846">MSDLFDSMTGAVTSGSSATPREPASVLESPSLFGPDTEAGSATAYEVKFLLGEDQVREIVGRVAGHLALDPYADPARGNAYQTTSVYTDTPTFDVFHRTDGYDRDKFRVRRYGAAGPVFVERKSKNGDKVRKHRSKIDAREVADLAAAALNGEWAGEWFHSQLIEKQLRPICRVAYERVAYLGTADGGTVRVTFDRNIRGVLADQWALEAVGTGAPVLTDRVVCEFKFRTAMPALLKGIVADLNLVPARFSKYRNFVLSTGLVPVAAPAESAGAQARDREAADV</sequence>
<evidence type="ECO:0000256" key="1">
    <source>
        <dbReference type="SAM" id="MobiDB-lite"/>
    </source>
</evidence>
<evidence type="ECO:0000259" key="2">
    <source>
        <dbReference type="Pfam" id="PF09359"/>
    </source>
</evidence>
<dbReference type="Proteomes" id="UP000503447">
    <property type="component" value="Chromosome"/>
</dbReference>
<accession>A0A6M5Z337</accession>
<dbReference type="SUPFAM" id="SSF55154">
    <property type="entry name" value="CYTH-like phosphatases"/>
    <property type="match status" value="1"/>
</dbReference>
<dbReference type="KEGG" id="ftj:FTUN_7739"/>
<dbReference type="RefSeq" id="WP_171474939.1">
    <property type="nucleotide sequence ID" value="NZ_CP053452.2"/>
</dbReference>
<proteinExistence type="predicted"/>